<accession>A0ABT5TSB1</accession>
<keyword evidence="1" id="KW-0812">Transmembrane</keyword>
<feature type="transmembrane region" description="Helical" evidence="1">
    <location>
        <begin position="44"/>
        <end position="65"/>
    </location>
</feature>
<keyword evidence="3" id="KW-1185">Reference proteome</keyword>
<evidence type="ECO:0000256" key="1">
    <source>
        <dbReference type="SAM" id="Phobius"/>
    </source>
</evidence>
<sequence length="105" mass="10466">MTSPSPARPTASPRGHSRLQEELVITGEAVALEIRPASVVVRTLGALIDAVAIGGGAALATVAALRVLGGLNPAQQGVLQVGVIALVTVGVPTVVETLTRGRSLG</sequence>
<evidence type="ECO:0000313" key="3">
    <source>
        <dbReference type="Proteomes" id="UP001165561"/>
    </source>
</evidence>
<feature type="transmembrane region" description="Helical" evidence="1">
    <location>
        <begin position="77"/>
        <end position="95"/>
    </location>
</feature>
<name>A0ABT5TSB1_9MICO</name>
<reference evidence="2" key="1">
    <citation type="submission" date="2023-02" db="EMBL/GenBank/DDBJ databases">
        <title>Georgenia sp.10Sc9-8, isolated from a soil sample collected from the Taklamakan desert.</title>
        <authorList>
            <person name="Liu S."/>
        </authorList>
    </citation>
    <scope>NUCLEOTIDE SEQUENCE</scope>
    <source>
        <strain evidence="2">10Sc9-8</strain>
    </source>
</reference>
<dbReference type="Proteomes" id="UP001165561">
    <property type="component" value="Unassembled WGS sequence"/>
</dbReference>
<feature type="non-terminal residue" evidence="2">
    <location>
        <position position="105"/>
    </location>
</feature>
<dbReference type="PANTHER" id="PTHR38480">
    <property type="entry name" value="SLR0254 PROTEIN"/>
    <property type="match status" value="1"/>
</dbReference>
<dbReference type="PANTHER" id="PTHR38480:SF1">
    <property type="entry name" value="SLR0254 PROTEIN"/>
    <property type="match status" value="1"/>
</dbReference>
<proteinExistence type="predicted"/>
<gene>
    <name evidence="2" type="ORF">PU560_00465</name>
</gene>
<protein>
    <submittedName>
        <fullName evidence="2">RDD family protein</fullName>
    </submittedName>
</protein>
<organism evidence="2 3">
    <name type="scientific">Georgenia halotolerans</name>
    <dbReference type="NCBI Taxonomy" id="3028317"/>
    <lineage>
        <taxon>Bacteria</taxon>
        <taxon>Bacillati</taxon>
        <taxon>Actinomycetota</taxon>
        <taxon>Actinomycetes</taxon>
        <taxon>Micrococcales</taxon>
        <taxon>Bogoriellaceae</taxon>
        <taxon>Georgenia</taxon>
    </lineage>
</organism>
<keyword evidence="1" id="KW-1133">Transmembrane helix</keyword>
<keyword evidence="1" id="KW-0472">Membrane</keyword>
<comment type="caution">
    <text evidence="2">The sequence shown here is derived from an EMBL/GenBank/DDBJ whole genome shotgun (WGS) entry which is preliminary data.</text>
</comment>
<dbReference type="EMBL" id="JARACI010000105">
    <property type="protein sequence ID" value="MDD9204932.1"/>
    <property type="molecule type" value="Genomic_DNA"/>
</dbReference>
<evidence type="ECO:0000313" key="2">
    <source>
        <dbReference type="EMBL" id="MDD9204932.1"/>
    </source>
</evidence>